<evidence type="ECO:0000256" key="1">
    <source>
        <dbReference type="SAM" id="MobiDB-lite"/>
    </source>
</evidence>
<gene>
    <name evidence="2" type="ordered locus">AMED_4693</name>
</gene>
<evidence type="ECO:0000313" key="3">
    <source>
        <dbReference type="Proteomes" id="UP000000328"/>
    </source>
</evidence>
<organism evidence="2 3">
    <name type="scientific">Amycolatopsis mediterranei (strain U-32)</name>
    <dbReference type="NCBI Taxonomy" id="749927"/>
    <lineage>
        <taxon>Bacteria</taxon>
        <taxon>Bacillati</taxon>
        <taxon>Actinomycetota</taxon>
        <taxon>Actinomycetes</taxon>
        <taxon>Pseudonocardiales</taxon>
        <taxon>Pseudonocardiaceae</taxon>
        <taxon>Amycolatopsis</taxon>
    </lineage>
</organism>
<dbReference type="HOGENOM" id="CLU_1700564_0_0_11"/>
<dbReference type="EMBL" id="CP002000">
    <property type="protein sequence ID" value="ADJ46460.1"/>
    <property type="molecule type" value="Genomic_DNA"/>
</dbReference>
<dbReference type="PATRIC" id="fig|749927.5.peg.4854"/>
<sequence>MLRGVVLTAALGGFLLVTVWARRPFLYEAARTVFDEDKQRTWQRNWDDHPSFRRRTCSTRPASTRWSAWPARPPRRRPPPGSGSTHCPGLVDTPALAPHRRALRDRGLRLADPDAVAAAVEAVLAGPGTGQVWAVQAGQLAAVVPATEVPLAAG</sequence>
<proteinExistence type="predicted"/>
<reference evidence="2 3" key="1">
    <citation type="journal article" date="2010" name="Cell Res.">
        <title>Complete genome sequence of the rifamycin SV-producing Amycolatopsis mediterranei U32 revealed its genetic characteristics in phylogeny and metabolism.</title>
        <authorList>
            <person name="Zhao W."/>
            <person name="Zhong Y."/>
            <person name="Yuan H."/>
            <person name="Wang J."/>
            <person name="Zheng H."/>
            <person name="Wang Y."/>
            <person name="Cen X."/>
            <person name="Xu F."/>
            <person name="Bai J."/>
            <person name="Han X."/>
            <person name="Lu G."/>
            <person name="Zhu Y."/>
            <person name="Shao Z."/>
            <person name="Yan H."/>
            <person name="Li C."/>
            <person name="Peng N."/>
            <person name="Zhang Z."/>
            <person name="Zhang Y."/>
            <person name="Lin W."/>
            <person name="Fan Y."/>
            <person name="Qin Z."/>
            <person name="Hu Y."/>
            <person name="Zhu B."/>
            <person name="Wang S."/>
            <person name="Ding X."/>
            <person name="Zhao G.P."/>
        </authorList>
    </citation>
    <scope>NUCLEOTIDE SEQUENCE [LARGE SCALE GENOMIC DNA]</scope>
    <source>
        <strain evidence="3">U-32</strain>
    </source>
</reference>
<accession>A0A0H3D632</accession>
<feature type="region of interest" description="Disordered" evidence="1">
    <location>
        <begin position="55"/>
        <end position="93"/>
    </location>
</feature>
<dbReference type="OrthoDB" id="3781030at2"/>
<evidence type="ECO:0000313" key="2">
    <source>
        <dbReference type="EMBL" id="ADJ46460.1"/>
    </source>
</evidence>
<dbReference type="KEGG" id="amd:AMED_4693"/>
<name>A0A0H3D632_AMYMU</name>
<dbReference type="AlphaFoldDB" id="A0A0H3D632"/>
<dbReference type="Proteomes" id="UP000000328">
    <property type="component" value="Chromosome"/>
</dbReference>
<protein>
    <submittedName>
        <fullName evidence="2">Uncharacterized protein</fullName>
    </submittedName>
</protein>